<protein>
    <recommendedName>
        <fullName evidence="3">GxxExxY protein</fullName>
    </recommendedName>
</protein>
<evidence type="ECO:0000313" key="2">
    <source>
        <dbReference type="Proteomes" id="UP000179242"/>
    </source>
</evidence>
<organism evidence="1 2">
    <name type="scientific">candidate division WOR-1 bacterium RIFOXYC2_FULL_46_14</name>
    <dbReference type="NCBI Taxonomy" id="1802587"/>
    <lineage>
        <taxon>Bacteria</taxon>
        <taxon>Bacillati</taxon>
        <taxon>Saganbacteria</taxon>
    </lineage>
</organism>
<comment type="caution">
    <text evidence="1">The sequence shown here is derived from an EMBL/GenBank/DDBJ whole genome shotgun (WGS) entry which is preliminary data.</text>
</comment>
<reference evidence="1 2" key="1">
    <citation type="journal article" date="2016" name="Nat. Commun.">
        <title>Thousands of microbial genomes shed light on interconnected biogeochemical processes in an aquifer system.</title>
        <authorList>
            <person name="Anantharaman K."/>
            <person name="Brown C.T."/>
            <person name="Hug L.A."/>
            <person name="Sharon I."/>
            <person name="Castelle C.J."/>
            <person name="Probst A.J."/>
            <person name="Thomas B.C."/>
            <person name="Singh A."/>
            <person name="Wilkins M.J."/>
            <person name="Karaoz U."/>
            <person name="Brodie E.L."/>
            <person name="Williams K.H."/>
            <person name="Hubbard S.S."/>
            <person name="Banfield J.F."/>
        </authorList>
    </citation>
    <scope>NUCLEOTIDE SEQUENCE [LARGE SCALE GENOMIC DNA]</scope>
</reference>
<dbReference type="InterPro" id="IPR026350">
    <property type="entry name" value="GxxExxY"/>
</dbReference>
<dbReference type="EMBL" id="MEUJ01000004">
    <property type="protein sequence ID" value="OGC40419.1"/>
    <property type="molecule type" value="Genomic_DNA"/>
</dbReference>
<evidence type="ECO:0000313" key="1">
    <source>
        <dbReference type="EMBL" id="OGC40419.1"/>
    </source>
</evidence>
<name>A0A1F4U6B7_UNCSA</name>
<accession>A0A1F4U6B7</accession>
<dbReference type="Pfam" id="PF13366">
    <property type="entry name" value="PDDEXK_3"/>
    <property type="match status" value="1"/>
</dbReference>
<gene>
    <name evidence="1" type="ORF">A2438_04065</name>
</gene>
<proteinExistence type="predicted"/>
<sequence>MTEIIYPDLSYRIVGILFKVHNQLGGGLQEKYYQQAIKREFFTNNIPFLEQLRVDFNYNGSFLGRYYLDFVVDHKIVLELKITPAFSKRDIIQVLNYLKQSNLKLGILASLNRNNVFYKRILAGNGPNSSHSS</sequence>
<dbReference type="NCBIfam" id="TIGR04256">
    <property type="entry name" value="GxxExxY"/>
    <property type="match status" value="1"/>
</dbReference>
<dbReference type="AlphaFoldDB" id="A0A1F4U6B7"/>
<dbReference type="Proteomes" id="UP000179242">
    <property type="component" value="Unassembled WGS sequence"/>
</dbReference>
<evidence type="ECO:0008006" key="3">
    <source>
        <dbReference type="Google" id="ProtNLM"/>
    </source>
</evidence>